<feature type="compositionally biased region" description="Polar residues" evidence="1">
    <location>
        <begin position="843"/>
        <end position="866"/>
    </location>
</feature>
<evidence type="ECO:0000259" key="3">
    <source>
        <dbReference type="Pfam" id="PF20776"/>
    </source>
</evidence>
<feature type="domain" description="SLS1 first KH" evidence="2">
    <location>
        <begin position="278"/>
        <end position="342"/>
    </location>
</feature>
<evidence type="ECO:0000256" key="1">
    <source>
        <dbReference type="SAM" id="MobiDB-lite"/>
    </source>
</evidence>
<dbReference type="InterPro" id="IPR048401">
    <property type="entry name" value="SLS1_C"/>
</dbReference>
<name>A0A6A5V3S8_9PLEO</name>
<evidence type="ECO:0000313" key="6">
    <source>
        <dbReference type="Proteomes" id="UP000800036"/>
    </source>
</evidence>
<feature type="domain" description="SLS1 C-terminal" evidence="4">
    <location>
        <begin position="446"/>
        <end position="760"/>
    </location>
</feature>
<dbReference type="OrthoDB" id="5392646at2759"/>
<dbReference type="Pfam" id="PF14611">
    <property type="entry name" value="KH_SLS1_1"/>
    <property type="match status" value="1"/>
</dbReference>
<evidence type="ECO:0000313" key="5">
    <source>
        <dbReference type="EMBL" id="KAF1971911.1"/>
    </source>
</evidence>
<dbReference type="AlphaFoldDB" id="A0A6A5V3S8"/>
<reference evidence="5" key="1">
    <citation type="journal article" date="2020" name="Stud. Mycol.">
        <title>101 Dothideomycetes genomes: a test case for predicting lifestyles and emergence of pathogens.</title>
        <authorList>
            <person name="Haridas S."/>
            <person name="Albert R."/>
            <person name="Binder M."/>
            <person name="Bloem J."/>
            <person name="Labutti K."/>
            <person name="Salamov A."/>
            <person name="Andreopoulos B."/>
            <person name="Baker S."/>
            <person name="Barry K."/>
            <person name="Bills G."/>
            <person name="Bluhm B."/>
            <person name="Cannon C."/>
            <person name="Castanera R."/>
            <person name="Culley D."/>
            <person name="Daum C."/>
            <person name="Ezra D."/>
            <person name="Gonzalez J."/>
            <person name="Henrissat B."/>
            <person name="Kuo A."/>
            <person name="Liang C."/>
            <person name="Lipzen A."/>
            <person name="Lutzoni F."/>
            <person name="Magnuson J."/>
            <person name="Mondo S."/>
            <person name="Nolan M."/>
            <person name="Ohm R."/>
            <person name="Pangilinan J."/>
            <person name="Park H.-J."/>
            <person name="Ramirez L."/>
            <person name="Alfaro M."/>
            <person name="Sun H."/>
            <person name="Tritt A."/>
            <person name="Yoshinaga Y."/>
            <person name="Zwiers L.-H."/>
            <person name="Turgeon B."/>
            <person name="Goodwin S."/>
            <person name="Spatafora J."/>
            <person name="Crous P."/>
            <person name="Grigoriev I."/>
        </authorList>
    </citation>
    <scope>NUCLEOTIDE SEQUENCE</scope>
    <source>
        <strain evidence="5">CBS 107.79</strain>
    </source>
</reference>
<dbReference type="EMBL" id="ML976690">
    <property type="protein sequence ID" value="KAF1971911.1"/>
    <property type="molecule type" value="Genomic_DNA"/>
</dbReference>
<protein>
    <submittedName>
        <fullName evidence="5">Uncharacterized protein</fullName>
    </submittedName>
</protein>
<dbReference type="Proteomes" id="UP000800036">
    <property type="component" value="Unassembled WGS sequence"/>
</dbReference>
<dbReference type="PANTHER" id="PTHR37919">
    <property type="entry name" value="PROTEIN CBG05606"/>
    <property type="match status" value="1"/>
</dbReference>
<dbReference type="GO" id="GO:0005743">
    <property type="term" value="C:mitochondrial inner membrane"/>
    <property type="evidence" value="ECO:0007669"/>
    <property type="project" value="InterPro"/>
</dbReference>
<dbReference type="Pfam" id="PF20778">
    <property type="entry name" value="SLS1_C"/>
    <property type="match status" value="1"/>
</dbReference>
<feature type="domain" description="SLS1 N-terminal" evidence="3">
    <location>
        <begin position="138"/>
        <end position="270"/>
    </location>
</feature>
<evidence type="ECO:0000259" key="4">
    <source>
        <dbReference type="Pfam" id="PF20778"/>
    </source>
</evidence>
<evidence type="ECO:0000259" key="2">
    <source>
        <dbReference type="Pfam" id="PF14611"/>
    </source>
</evidence>
<dbReference type="InterPro" id="IPR032741">
    <property type="entry name" value="Sls1_KH-1"/>
</dbReference>
<organism evidence="5 6">
    <name type="scientific">Bimuria novae-zelandiae CBS 107.79</name>
    <dbReference type="NCBI Taxonomy" id="1447943"/>
    <lineage>
        <taxon>Eukaryota</taxon>
        <taxon>Fungi</taxon>
        <taxon>Dikarya</taxon>
        <taxon>Ascomycota</taxon>
        <taxon>Pezizomycotina</taxon>
        <taxon>Dothideomycetes</taxon>
        <taxon>Pleosporomycetidae</taxon>
        <taxon>Pleosporales</taxon>
        <taxon>Massarineae</taxon>
        <taxon>Didymosphaeriaceae</taxon>
        <taxon>Bimuria</taxon>
    </lineage>
</organism>
<keyword evidence="6" id="KW-1185">Reference proteome</keyword>
<sequence>MLTPRASSAFVCLRCELTLARPRLPLLLRRPTPRASFSTSNRRRDAFEDEVQKEPSRPKLSEHPLGRVRRRKGGRAVRETTAHLEGTKTLGEDASIIVLEELGGGRKEEVKPKAEIVQEEDDEIPLNLADAIADEKPATLEEVVEQLDRLRQTATKGHANLDEENFVRQAVFVRLSAHLLRAFTSSQLSHYYSVKKNVGQDRVAEQVMEGVKELQGKAKRPAERSEWTPGTTQIDRRLPGLDVHRATKRRAIRKHLLVDQILRDVWKLQMLEELEAAGELELVLKDWQLALLTAGADETPLDRIGKVRRAKLEISGADRVLRITADKHTAEYAADDVQLLLQASESRRFHLKPWIPHLETEKNDKLIIADVFSPELLRSVSTLSGAYLQPSTHQIIIRALDKAAVSEAERCLIKLMPLRDPERHTLERTGVLTTPDHFVSVTVEKEALDYKLRDTRLGRWSHPIGQNNDTLPKSDSVIERLKRTQEHLVETFSPLLQQSRPPLRNHYWADRPDTKMEAEFGHLLFQSGNAMTEKPHFFPALPGMSSLFNDESFKVRFTTRASLWYDFVACPSQENYPTDRLPYQFPRLSVLIRPDNEGRNRMQKVVLQLEEAKHQVLLPEEAVDISFNSYQTVRLNNASTNPMMQSFMDEVLQNLQRGGRLSAPDVYLEIPRWTVKGMKEDGRKEMAKVKYILTGINVSQSVEWAHQNNMGTYVTRQTGKLGAKTGVFAMAYGTDISLTSDAIPTDPPNAIRQFVADTFKMASRITEAAATSQAGLKKIVRRPKTKKTKKFAAQTATEFEDTTSQTLDNGDAAPSPSQLDEVDALSHVEADALGHVKEDVDIDQSTVNNAETTSQSEAENETLNDTKTPERFIDDPYMSSMLSDAAPFEDHNEASQSNQNEESPEEEKKGRLAASSA</sequence>
<dbReference type="Pfam" id="PF20776">
    <property type="entry name" value="SLS1_N"/>
    <property type="match status" value="1"/>
</dbReference>
<dbReference type="InterPro" id="IPR048400">
    <property type="entry name" value="SLS1_N"/>
</dbReference>
<accession>A0A6A5V3S8</accession>
<feature type="compositionally biased region" description="Basic and acidic residues" evidence="1">
    <location>
        <begin position="42"/>
        <end position="65"/>
    </location>
</feature>
<proteinExistence type="predicted"/>
<dbReference type="PANTHER" id="PTHR37919:SF2">
    <property type="entry name" value="EXPERA DOMAIN-CONTAINING PROTEIN"/>
    <property type="match status" value="1"/>
</dbReference>
<feature type="region of interest" description="Disordered" evidence="1">
    <location>
        <begin position="33"/>
        <end position="75"/>
    </location>
</feature>
<feature type="region of interest" description="Disordered" evidence="1">
    <location>
        <begin position="835"/>
        <end position="917"/>
    </location>
</feature>
<feature type="compositionally biased region" description="Basic residues" evidence="1">
    <location>
        <begin position="66"/>
        <end position="75"/>
    </location>
</feature>
<feature type="region of interest" description="Disordered" evidence="1">
    <location>
        <begin position="787"/>
        <end position="819"/>
    </location>
</feature>
<gene>
    <name evidence="5" type="ORF">BU23DRAFT_555438</name>
</gene>